<proteinExistence type="predicted"/>
<sequence>MSISSVGLPTTQQVPELMWATGPDATERHEPRETVAEVKASPDTGVVVTSAPRVAEPADIRAALPEGQGRVVDRTV</sequence>
<dbReference type="EMBL" id="AP014854">
    <property type="protein sequence ID" value="BAR99794.1"/>
    <property type="molecule type" value="Genomic_DNA"/>
</dbReference>
<dbReference type="STRING" id="1079.BVIR_2507"/>
<protein>
    <submittedName>
        <fullName evidence="3">Uncharacterized protein</fullName>
    </submittedName>
</protein>
<feature type="compositionally biased region" description="Polar residues" evidence="1">
    <location>
        <begin position="1"/>
        <end position="14"/>
    </location>
</feature>
<dbReference type="RefSeq" id="WP_058124840.1">
    <property type="nucleotide sequence ID" value="NZ_AP014854.2"/>
</dbReference>
<dbReference type="KEGG" id="bvr:BVIR_2507"/>
<evidence type="ECO:0000256" key="1">
    <source>
        <dbReference type="SAM" id="MobiDB-lite"/>
    </source>
</evidence>
<dbReference type="AlphaFoldDB" id="A0A0H5BFA8"/>
<dbReference type="Proteomes" id="UP000065734">
    <property type="component" value="Chromosome I"/>
</dbReference>
<organism evidence="3 4">
    <name type="scientific">Blastochloris viridis</name>
    <name type="common">Rhodopseudomonas viridis</name>
    <dbReference type="NCBI Taxonomy" id="1079"/>
    <lineage>
        <taxon>Bacteria</taxon>
        <taxon>Pseudomonadati</taxon>
        <taxon>Pseudomonadota</taxon>
        <taxon>Alphaproteobacteria</taxon>
        <taxon>Hyphomicrobiales</taxon>
        <taxon>Blastochloridaceae</taxon>
        <taxon>Blastochloris</taxon>
    </lineage>
</organism>
<reference evidence="4" key="3">
    <citation type="journal article" date="2016" name="Genome Announc.">
        <title>Revised genome sequence of the purple photosynthetic bacterium Blastochloris viridis.</title>
        <authorList>
            <person name="Liu L.N."/>
            <person name="Faulkner M."/>
            <person name="Liu X."/>
            <person name="Huang F."/>
            <person name="Darby A.C."/>
            <person name="Hall N."/>
        </authorList>
    </citation>
    <scope>NUCLEOTIDE SEQUENCE [LARGE SCALE GENOMIC DNA]</scope>
    <source>
        <strain evidence="4">ATCC 19567 / DSM 133 / F</strain>
    </source>
</reference>
<evidence type="ECO:0000313" key="3">
    <source>
        <dbReference type="EMBL" id="CUU42935.1"/>
    </source>
</evidence>
<feature type="compositionally biased region" description="Basic and acidic residues" evidence="1">
    <location>
        <begin position="25"/>
        <end position="36"/>
    </location>
</feature>
<accession>A0A0H5BFA8</accession>
<keyword evidence="4" id="KW-1185">Reference proteome</keyword>
<evidence type="ECO:0000313" key="4">
    <source>
        <dbReference type="Proteomes" id="UP000065734"/>
    </source>
</evidence>
<feature type="region of interest" description="Disordered" evidence="1">
    <location>
        <begin position="1"/>
        <end position="44"/>
    </location>
</feature>
<evidence type="ECO:0000313" key="2">
    <source>
        <dbReference type="EMBL" id="BAR99794.1"/>
    </source>
</evidence>
<name>A0A0H5BFA8_BLAVI</name>
<reference evidence="2" key="1">
    <citation type="journal article" date="2015" name="Genome Announc.">
        <title>Complete Genome Sequence of the Bacteriochlorophyll b-Producing Photosynthetic Bacterium Blastochloris viridis.</title>
        <authorList>
            <person name="Tsukatani Y."/>
            <person name="Hirose Y."/>
            <person name="Harada J."/>
            <person name="Misawa N."/>
            <person name="Mori K."/>
            <person name="Inoue K."/>
            <person name="Tamiaki H."/>
        </authorList>
    </citation>
    <scope>NUCLEOTIDE SEQUENCE [LARGE SCALE GENOMIC DNA]</scope>
    <source>
        <strain evidence="2">DSM 133</strain>
    </source>
</reference>
<reference evidence="3" key="2">
    <citation type="submission" date="2015-11" db="EMBL/GenBank/DDBJ databases">
        <authorList>
            <person name="Zhang Y."/>
            <person name="Guo Z."/>
        </authorList>
    </citation>
    <scope>NUCLEOTIDE SEQUENCE</scope>
    <source>
        <strain evidence="3">1</strain>
    </source>
</reference>
<dbReference type="EMBL" id="LN907867">
    <property type="protein sequence ID" value="CUU42935.1"/>
    <property type="molecule type" value="Genomic_DNA"/>
</dbReference>
<gene>
    <name evidence="2" type="ORF">BV133_2201</name>
    <name evidence="3" type="ORF">BVIRIDIS_19510</name>
</gene>